<accession>A0ABW2BE76</accession>
<gene>
    <name evidence="1" type="ORF">ACFQE0_01730</name>
</gene>
<dbReference type="Pfam" id="PF10931">
    <property type="entry name" value="DUF2735"/>
    <property type="match status" value="1"/>
</dbReference>
<evidence type="ECO:0000313" key="2">
    <source>
        <dbReference type="Proteomes" id="UP001596292"/>
    </source>
</evidence>
<proteinExistence type="predicted"/>
<dbReference type="RefSeq" id="WP_378966507.1">
    <property type="nucleotide sequence ID" value="NZ_JBHSWN010000001.1"/>
</dbReference>
<protein>
    <submittedName>
        <fullName evidence="1">DUF2735 domain-containing protein</fullName>
    </submittedName>
</protein>
<dbReference type="InterPro" id="IPR021232">
    <property type="entry name" value="DUF2735"/>
</dbReference>
<evidence type="ECO:0000313" key="1">
    <source>
        <dbReference type="EMBL" id="MFC6788457.1"/>
    </source>
</evidence>
<dbReference type="EMBL" id="JBHSWN010000001">
    <property type="protein sequence ID" value="MFC6788457.1"/>
    <property type="molecule type" value="Genomic_DNA"/>
</dbReference>
<organism evidence="1 2">
    <name type="scientific">Methylobacterium komagatae</name>
    <dbReference type="NCBI Taxonomy" id="374425"/>
    <lineage>
        <taxon>Bacteria</taxon>
        <taxon>Pseudomonadati</taxon>
        <taxon>Pseudomonadota</taxon>
        <taxon>Alphaproteobacteria</taxon>
        <taxon>Hyphomicrobiales</taxon>
        <taxon>Methylobacteriaceae</taxon>
        <taxon>Methylobacterium</taxon>
    </lineage>
</organism>
<keyword evidence="2" id="KW-1185">Reference proteome</keyword>
<sequence>MDAHDLRGPAKVVDLAAFRRAQAARRPPEAAKPVPAVSGGAWYHEAAIRDDDRTRGR</sequence>
<dbReference type="Proteomes" id="UP001596292">
    <property type="component" value="Unassembled WGS sequence"/>
</dbReference>
<name>A0ABW2BE76_9HYPH</name>
<comment type="caution">
    <text evidence="1">The sequence shown here is derived from an EMBL/GenBank/DDBJ whole genome shotgun (WGS) entry which is preliminary data.</text>
</comment>
<reference evidence="2" key="1">
    <citation type="journal article" date="2019" name="Int. J. Syst. Evol. Microbiol.">
        <title>The Global Catalogue of Microorganisms (GCM) 10K type strain sequencing project: providing services to taxonomists for standard genome sequencing and annotation.</title>
        <authorList>
            <consortium name="The Broad Institute Genomics Platform"/>
            <consortium name="The Broad Institute Genome Sequencing Center for Infectious Disease"/>
            <person name="Wu L."/>
            <person name="Ma J."/>
        </authorList>
    </citation>
    <scope>NUCLEOTIDE SEQUENCE [LARGE SCALE GENOMIC DNA]</scope>
    <source>
        <strain evidence="2">CCUG 48316</strain>
    </source>
</reference>